<dbReference type="EMBL" id="CAKLBY020000245">
    <property type="protein sequence ID" value="CAK7939397.1"/>
    <property type="molecule type" value="Genomic_DNA"/>
</dbReference>
<dbReference type="InterPro" id="IPR039537">
    <property type="entry name" value="Retrotran_Ty1/copia-like"/>
</dbReference>
<accession>A0AAV1UZQ9</accession>
<name>A0AAV1UZQ9_9STRA</name>
<dbReference type="AlphaFoldDB" id="A0AAV1UZQ9"/>
<evidence type="ECO:0000313" key="2">
    <source>
        <dbReference type="Proteomes" id="UP001162060"/>
    </source>
</evidence>
<comment type="caution">
    <text evidence="1">The sequence shown here is derived from an EMBL/GenBank/DDBJ whole genome shotgun (WGS) entry which is preliminary data.</text>
</comment>
<dbReference type="Proteomes" id="UP001162060">
    <property type="component" value="Unassembled WGS sequence"/>
</dbReference>
<sequence>MEDNQSCIKMTKNPVNHGRAKHIDTCGPMEVDSLGGSKYLLLTVDEGSGCMKSFSLRANSDSEECIKKYIMAVQTQFDYKVKFVRHVEKTAAVKKIPRQAASSVEASGRPSFAIPVGTGMYQ</sequence>
<reference evidence="1" key="1">
    <citation type="submission" date="2024-01" db="EMBL/GenBank/DDBJ databases">
        <authorList>
            <person name="Webb A."/>
        </authorList>
    </citation>
    <scope>NUCLEOTIDE SEQUENCE</scope>
    <source>
        <strain evidence="1">Pm1</strain>
    </source>
</reference>
<protein>
    <submittedName>
        <fullName evidence="1">Uncharacterized protein</fullName>
    </submittedName>
</protein>
<proteinExistence type="predicted"/>
<evidence type="ECO:0000313" key="1">
    <source>
        <dbReference type="EMBL" id="CAK7939397.1"/>
    </source>
</evidence>
<gene>
    <name evidence="1" type="ORF">PM001_LOCUS24547</name>
</gene>
<dbReference type="PANTHER" id="PTHR42648">
    <property type="entry name" value="TRANSPOSASE, PUTATIVE-RELATED"/>
    <property type="match status" value="1"/>
</dbReference>
<dbReference type="PANTHER" id="PTHR42648:SF28">
    <property type="entry name" value="TRANSPOSON-ENCODED PROTEIN WITH RIBONUCLEASE H-LIKE AND RETROVIRUS ZINC FINGER-LIKE DOMAINS"/>
    <property type="match status" value="1"/>
</dbReference>
<organism evidence="1 2">
    <name type="scientific">Peronospora matthiolae</name>
    <dbReference type="NCBI Taxonomy" id="2874970"/>
    <lineage>
        <taxon>Eukaryota</taxon>
        <taxon>Sar</taxon>
        <taxon>Stramenopiles</taxon>
        <taxon>Oomycota</taxon>
        <taxon>Peronosporomycetes</taxon>
        <taxon>Peronosporales</taxon>
        <taxon>Peronosporaceae</taxon>
        <taxon>Peronospora</taxon>
    </lineage>
</organism>